<keyword evidence="2" id="KW-0812">Transmembrane</keyword>
<keyword evidence="2" id="KW-1133">Transmembrane helix</keyword>
<evidence type="ECO:0000256" key="1">
    <source>
        <dbReference type="SAM" id="MobiDB-lite"/>
    </source>
</evidence>
<proteinExistence type="predicted"/>
<dbReference type="Proteomes" id="UP000585474">
    <property type="component" value="Unassembled WGS sequence"/>
</dbReference>
<accession>A0A7J0GBC4</accession>
<name>A0A7J0GBC4_9ERIC</name>
<evidence type="ECO:0000256" key="2">
    <source>
        <dbReference type="SAM" id="Phobius"/>
    </source>
</evidence>
<gene>
    <name evidence="3" type="ORF">Acr_19g0009790</name>
</gene>
<feature type="transmembrane region" description="Helical" evidence="2">
    <location>
        <begin position="43"/>
        <end position="63"/>
    </location>
</feature>
<dbReference type="AlphaFoldDB" id="A0A7J0GBC4"/>
<comment type="caution">
    <text evidence="3">The sequence shown here is derived from an EMBL/GenBank/DDBJ whole genome shotgun (WGS) entry which is preliminary data.</text>
</comment>
<keyword evidence="4" id="KW-1185">Reference proteome</keyword>
<keyword evidence="2" id="KW-0472">Membrane</keyword>
<reference evidence="3 4" key="1">
    <citation type="submission" date="2019-07" db="EMBL/GenBank/DDBJ databases">
        <title>De Novo Assembly of kiwifruit Actinidia rufa.</title>
        <authorList>
            <person name="Sugita-Konishi S."/>
            <person name="Sato K."/>
            <person name="Mori E."/>
            <person name="Abe Y."/>
            <person name="Kisaki G."/>
            <person name="Hamano K."/>
            <person name="Suezawa K."/>
            <person name="Otani M."/>
            <person name="Fukuda T."/>
            <person name="Manabe T."/>
            <person name="Gomi K."/>
            <person name="Tabuchi M."/>
            <person name="Akimitsu K."/>
            <person name="Kataoka I."/>
        </authorList>
    </citation>
    <scope>NUCLEOTIDE SEQUENCE [LARGE SCALE GENOMIC DNA]</scope>
    <source>
        <strain evidence="4">cv. Fuchu</strain>
    </source>
</reference>
<evidence type="ECO:0000313" key="4">
    <source>
        <dbReference type="Proteomes" id="UP000585474"/>
    </source>
</evidence>
<dbReference type="EMBL" id="BJWL01000019">
    <property type="protein sequence ID" value="GFZ08042.1"/>
    <property type="molecule type" value="Genomic_DNA"/>
</dbReference>
<protein>
    <submittedName>
        <fullName evidence="3">Uncharacterized protein</fullName>
    </submittedName>
</protein>
<feature type="region of interest" description="Disordered" evidence="1">
    <location>
        <begin position="1"/>
        <end position="35"/>
    </location>
</feature>
<evidence type="ECO:0000313" key="3">
    <source>
        <dbReference type="EMBL" id="GFZ08042.1"/>
    </source>
</evidence>
<organism evidence="3 4">
    <name type="scientific">Actinidia rufa</name>
    <dbReference type="NCBI Taxonomy" id="165716"/>
    <lineage>
        <taxon>Eukaryota</taxon>
        <taxon>Viridiplantae</taxon>
        <taxon>Streptophyta</taxon>
        <taxon>Embryophyta</taxon>
        <taxon>Tracheophyta</taxon>
        <taxon>Spermatophyta</taxon>
        <taxon>Magnoliopsida</taxon>
        <taxon>eudicotyledons</taxon>
        <taxon>Gunneridae</taxon>
        <taxon>Pentapetalae</taxon>
        <taxon>asterids</taxon>
        <taxon>Ericales</taxon>
        <taxon>Actinidiaceae</taxon>
        <taxon>Actinidia</taxon>
    </lineage>
</organism>
<sequence length="78" mass="8240">MVPTSGGLGEALKQDRAADQQQRLQHHSPSPAPAIGVRVGVGASAHVLTLLLLPLSLVMADLVKAENWKIPGKRKKGK</sequence>